<dbReference type="AlphaFoldDB" id="A0A2G9UI28"/>
<dbReference type="EMBL" id="KZ346762">
    <property type="protein sequence ID" value="PIO69150.1"/>
    <property type="molecule type" value="Genomic_DNA"/>
</dbReference>
<dbReference type="SUPFAM" id="SSF63451">
    <property type="entry name" value="LEM domain"/>
    <property type="match status" value="1"/>
</dbReference>
<dbReference type="InterPro" id="IPR051656">
    <property type="entry name" value="LEM_domain"/>
</dbReference>
<dbReference type="FunFam" id="1.10.720.40:FF:000001">
    <property type="entry name" value="LEM domain containing 2, isoform CRA_a"/>
    <property type="match status" value="1"/>
</dbReference>
<dbReference type="CDD" id="cd12940">
    <property type="entry name" value="LEM_LAP2_LEMD1"/>
    <property type="match status" value="1"/>
</dbReference>
<sequence>MKDAAQLSDAELAGELRKYNVDVGPVTGTTRALYEKKLIKLWKQGPSAPNSSPQKPIVSLAIDVFYVKLGSRGLLDLGHTTGDDEDDDDDYDGQESSRIVYTTNVSGPEKRSPLRKAWDGLLGYDFKAGKVPGSNYELRHGSTRTRVDRDPKTGRVRVQQQNIGR</sequence>
<feature type="compositionally biased region" description="Basic and acidic residues" evidence="1">
    <location>
        <begin position="137"/>
        <end position="153"/>
    </location>
</feature>
<dbReference type="Pfam" id="PF03020">
    <property type="entry name" value="LEM"/>
    <property type="match status" value="1"/>
</dbReference>
<evidence type="ECO:0000313" key="4">
    <source>
        <dbReference type="Proteomes" id="UP000230423"/>
    </source>
</evidence>
<dbReference type="PANTHER" id="PTHR12019">
    <property type="entry name" value="LAMINA-ASSOCIATED POLYPEPTIDE THYMOPOIETIN"/>
    <property type="match status" value="1"/>
</dbReference>
<dbReference type="SMART" id="SM00540">
    <property type="entry name" value="LEM"/>
    <property type="match status" value="1"/>
</dbReference>
<feature type="domain" description="LEM" evidence="2">
    <location>
        <begin position="1"/>
        <end position="45"/>
    </location>
</feature>
<gene>
    <name evidence="3" type="ORF">TELCIR_09038</name>
</gene>
<proteinExistence type="predicted"/>
<organism evidence="3 4">
    <name type="scientific">Teladorsagia circumcincta</name>
    <name type="common">Brown stomach worm</name>
    <name type="synonym">Ostertagia circumcincta</name>
    <dbReference type="NCBI Taxonomy" id="45464"/>
    <lineage>
        <taxon>Eukaryota</taxon>
        <taxon>Metazoa</taxon>
        <taxon>Ecdysozoa</taxon>
        <taxon>Nematoda</taxon>
        <taxon>Chromadorea</taxon>
        <taxon>Rhabditida</taxon>
        <taxon>Rhabditina</taxon>
        <taxon>Rhabditomorpha</taxon>
        <taxon>Strongyloidea</taxon>
        <taxon>Trichostrongylidae</taxon>
        <taxon>Teladorsagia</taxon>
    </lineage>
</organism>
<dbReference type="InterPro" id="IPR011015">
    <property type="entry name" value="LEM/LEM-like_dom_sf"/>
</dbReference>
<reference evidence="3 4" key="1">
    <citation type="submission" date="2015-09" db="EMBL/GenBank/DDBJ databases">
        <title>Draft genome of the parasitic nematode Teladorsagia circumcincta isolate WARC Sus (inbred).</title>
        <authorList>
            <person name="Mitreva M."/>
        </authorList>
    </citation>
    <scope>NUCLEOTIDE SEQUENCE [LARGE SCALE GENOMIC DNA]</scope>
    <source>
        <strain evidence="3 4">S</strain>
    </source>
</reference>
<accession>A0A2G9UI28</accession>
<name>A0A2G9UI28_TELCI</name>
<protein>
    <submittedName>
        <fullName evidence="3">LEM domain protein</fullName>
    </submittedName>
</protein>
<feature type="region of interest" description="Disordered" evidence="1">
    <location>
        <begin position="135"/>
        <end position="165"/>
    </location>
</feature>
<feature type="region of interest" description="Disordered" evidence="1">
    <location>
        <begin position="76"/>
        <end position="95"/>
    </location>
</feature>
<dbReference type="OrthoDB" id="6363067at2759"/>
<dbReference type="PROSITE" id="PS50954">
    <property type="entry name" value="LEM"/>
    <property type="match status" value="1"/>
</dbReference>
<keyword evidence="4" id="KW-1185">Reference proteome</keyword>
<evidence type="ECO:0000256" key="1">
    <source>
        <dbReference type="SAM" id="MobiDB-lite"/>
    </source>
</evidence>
<evidence type="ECO:0000313" key="3">
    <source>
        <dbReference type="EMBL" id="PIO69150.1"/>
    </source>
</evidence>
<feature type="compositionally biased region" description="Acidic residues" evidence="1">
    <location>
        <begin position="83"/>
        <end position="93"/>
    </location>
</feature>
<dbReference type="InterPro" id="IPR003887">
    <property type="entry name" value="LEM_dom"/>
</dbReference>
<dbReference type="Proteomes" id="UP000230423">
    <property type="component" value="Unassembled WGS sequence"/>
</dbReference>
<dbReference type="PANTHER" id="PTHR12019:SF9">
    <property type="entry name" value="THYMOPOIETIN"/>
    <property type="match status" value="1"/>
</dbReference>
<dbReference type="Gene3D" id="1.10.720.40">
    <property type="match status" value="1"/>
</dbReference>
<evidence type="ECO:0000259" key="2">
    <source>
        <dbReference type="PROSITE" id="PS50954"/>
    </source>
</evidence>